<evidence type="ECO:0000256" key="2">
    <source>
        <dbReference type="SAM" id="Phobius"/>
    </source>
</evidence>
<dbReference type="GeneID" id="40333916"/>
<keyword evidence="2" id="KW-0472">Membrane</keyword>
<proteinExistence type="predicted"/>
<dbReference type="AlphaFoldDB" id="A0A3R7LF55"/>
<organism evidence="3 4">
    <name type="scientific">Trypanosoma rangeli</name>
    <dbReference type="NCBI Taxonomy" id="5698"/>
    <lineage>
        <taxon>Eukaryota</taxon>
        <taxon>Discoba</taxon>
        <taxon>Euglenozoa</taxon>
        <taxon>Kinetoplastea</taxon>
        <taxon>Metakinetoplastina</taxon>
        <taxon>Trypanosomatida</taxon>
        <taxon>Trypanosomatidae</taxon>
        <taxon>Trypanosoma</taxon>
        <taxon>Herpetosoma</taxon>
    </lineage>
</organism>
<evidence type="ECO:0000313" key="3">
    <source>
        <dbReference type="EMBL" id="RNE96060.1"/>
    </source>
</evidence>
<accession>A0A3R7LF55</accession>
<keyword evidence="4" id="KW-1185">Reference proteome</keyword>
<dbReference type="RefSeq" id="XP_029233513.1">
    <property type="nucleotide sequence ID" value="XM_029386636.1"/>
</dbReference>
<gene>
    <name evidence="3" type="ORF">TraAM80_09983</name>
</gene>
<reference evidence="3 4" key="1">
    <citation type="journal article" date="2018" name="BMC Genomics">
        <title>Genomic comparison of Trypanosoma conorhini and Trypanosoma rangeli to Trypanosoma cruzi strains of high and low virulence.</title>
        <authorList>
            <person name="Bradwell K.R."/>
            <person name="Koparde V.N."/>
            <person name="Matveyev A.V."/>
            <person name="Serrano M.G."/>
            <person name="Alves J.M."/>
            <person name="Parikh H."/>
            <person name="Huang B."/>
            <person name="Lee V."/>
            <person name="Espinosa-Alvarez O."/>
            <person name="Ortiz P.A."/>
            <person name="Costa-Martins A.G."/>
            <person name="Teixeira M.M."/>
            <person name="Buck G.A."/>
        </authorList>
    </citation>
    <scope>NUCLEOTIDE SEQUENCE [LARGE SCALE GENOMIC DNA]</scope>
    <source>
        <strain evidence="3 4">AM80</strain>
    </source>
</reference>
<evidence type="ECO:0000256" key="1">
    <source>
        <dbReference type="SAM" id="MobiDB-lite"/>
    </source>
</evidence>
<feature type="transmembrane region" description="Helical" evidence="2">
    <location>
        <begin position="14"/>
        <end position="35"/>
    </location>
</feature>
<comment type="caution">
    <text evidence="3">The sequence shown here is derived from an EMBL/GenBank/DDBJ whole genome shotgun (WGS) entry which is preliminary data.</text>
</comment>
<sequence length="168" mass="18666">MHGPEMLVGQLEGLVWSTVVILTLLLTICCCYSKYCTRRRIEQRRAALIRRWEQEEDQPRFRRLGEIRQGLLYLLFYSEGPQAAATSIPTADPAVDDNHSPATGPLAGIPLVFVTAAVLHPSTATSGGSDADEATPHRSRQTSHAEEDSVFLYGTTEYLQRPPPPPHR</sequence>
<keyword evidence="2" id="KW-0812">Transmembrane</keyword>
<dbReference type="Proteomes" id="UP000283634">
    <property type="component" value="Unassembled WGS sequence"/>
</dbReference>
<feature type="region of interest" description="Disordered" evidence="1">
    <location>
        <begin position="123"/>
        <end position="168"/>
    </location>
</feature>
<keyword evidence="2" id="KW-1133">Transmembrane helix</keyword>
<evidence type="ECO:0000313" key="4">
    <source>
        <dbReference type="Proteomes" id="UP000283634"/>
    </source>
</evidence>
<dbReference type="EMBL" id="MKGL01000751">
    <property type="protein sequence ID" value="RNE96060.1"/>
    <property type="molecule type" value="Genomic_DNA"/>
</dbReference>
<protein>
    <submittedName>
        <fullName evidence="3">Uncharacterized protein</fullName>
    </submittedName>
</protein>
<name>A0A3R7LF55_TRYRA</name>